<dbReference type="AlphaFoldDB" id="A0A7R9B3W1"/>
<sequence>MSNGSLVSSPVEVVNALGSMFATISSTVIYNNEFAVHKRNIKHHTIDFLSTLCAKLTRRDDVWCVDSGATTHMCHDKNSFLELTPTISQKPYAQLITTLLPGHIPKPTGRPHASWDTTMSLEQHGSNKPPANFSSSQEGADKFYTPVRAATHVPIHGGVIPIQQPPQACRFRWADRVCSCANSRRRQYIRGSKTGGITTGYPIRAPPGATTGNYQPVVSSSHVCTEHQTIVHQPTQPLSDLPAKIYCATERDMTWDSSQQAVERVLLVRDV</sequence>
<evidence type="ECO:0000313" key="2">
    <source>
        <dbReference type="EMBL" id="CAD7265738.1"/>
    </source>
</evidence>
<protein>
    <submittedName>
        <fullName evidence="2">Uncharacterized protein</fullName>
    </submittedName>
</protein>
<reference evidence="2" key="1">
    <citation type="submission" date="2020-11" db="EMBL/GenBank/DDBJ databases">
        <authorList>
            <person name="Tran Van P."/>
        </authorList>
    </citation>
    <scope>NUCLEOTIDE SEQUENCE</scope>
</reference>
<name>A0A7R9B3W1_TIMSH</name>
<evidence type="ECO:0000256" key="1">
    <source>
        <dbReference type="SAM" id="MobiDB-lite"/>
    </source>
</evidence>
<feature type="region of interest" description="Disordered" evidence="1">
    <location>
        <begin position="103"/>
        <end position="136"/>
    </location>
</feature>
<organism evidence="2">
    <name type="scientific">Timema shepardi</name>
    <name type="common">Walking stick</name>
    <dbReference type="NCBI Taxonomy" id="629360"/>
    <lineage>
        <taxon>Eukaryota</taxon>
        <taxon>Metazoa</taxon>
        <taxon>Ecdysozoa</taxon>
        <taxon>Arthropoda</taxon>
        <taxon>Hexapoda</taxon>
        <taxon>Insecta</taxon>
        <taxon>Pterygota</taxon>
        <taxon>Neoptera</taxon>
        <taxon>Polyneoptera</taxon>
        <taxon>Phasmatodea</taxon>
        <taxon>Timematodea</taxon>
        <taxon>Timematoidea</taxon>
        <taxon>Timematidae</taxon>
        <taxon>Timema</taxon>
    </lineage>
</organism>
<accession>A0A7R9B3W1</accession>
<proteinExistence type="predicted"/>
<gene>
    <name evidence="2" type="ORF">TSIB3V08_LOCUS9768</name>
</gene>
<dbReference type="EMBL" id="OC005900">
    <property type="protein sequence ID" value="CAD7265738.1"/>
    <property type="molecule type" value="Genomic_DNA"/>
</dbReference>
<feature type="compositionally biased region" description="Polar residues" evidence="1">
    <location>
        <begin position="115"/>
        <end position="126"/>
    </location>
</feature>